<evidence type="ECO:0008006" key="3">
    <source>
        <dbReference type="Google" id="ProtNLM"/>
    </source>
</evidence>
<keyword evidence="1" id="KW-0472">Membrane</keyword>
<keyword evidence="1" id="KW-1133">Transmembrane helix</keyword>
<dbReference type="NCBIfam" id="NF033632">
    <property type="entry name" value="SLATT_4"/>
    <property type="match status" value="1"/>
</dbReference>
<name>A0A6C0KY41_9ZZZZ</name>
<organism evidence="2">
    <name type="scientific">viral metagenome</name>
    <dbReference type="NCBI Taxonomy" id="1070528"/>
    <lineage>
        <taxon>unclassified sequences</taxon>
        <taxon>metagenomes</taxon>
        <taxon>organismal metagenomes</taxon>
    </lineage>
</organism>
<reference evidence="2" key="1">
    <citation type="journal article" date="2020" name="Nature">
        <title>Giant virus diversity and host interactions through global metagenomics.</title>
        <authorList>
            <person name="Schulz F."/>
            <person name="Roux S."/>
            <person name="Paez-Espino D."/>
            <person name="Jungbluth S."/>
            <person name="Walsh D.A."/>
            <person name="Denef V.J."/>
            <person name="McMahon K.D."/>
            <person name="Konstantinidis K.T."/>
            <person name="Eloe-Fadrosh E.A."/>
            <person name="Kyrpides N.C."/>
            <person name="Woyke T."/>
        </authorList>
    </citation>
    <scope>NUCLEOTIDE SEQUENCE</scope>
    <source>
        <strain evidence="2">GVMAG-S-ERX555907-63</strain>
    </source>
</reference>
<dbReference type="AlphaFoldDB" id="A0A6C0KY41"/>
<protein>
    <recommendedName>
        <fullName evidence="3">DUF4231 domain-containing protein</fullName>
    </recommendedName>
</protein>
<sequence length="184" mass="21453">MNRSISDQSSSDNNRIEEPWTRKGEELILEWCKDIEIQKDLHDQAGYYYKVKRKQWGLPAIILPAVMAPISAVFSDTNWIKYVNMGAFIIVAIFGGIDSFFSFATRKERHFNHSARYGELQTAIEAELFKNKRFRIQTDVFCTQTRMTYDMLNTTAPCLPQWIHDKQKKESVTNNLESKEQVTC</sequence>
<evidence type="ECO:0000256" key="1">
    <source>
        <dbReference type="SAM" id="Phobius"/>
    </source>
</evidence>
<dbReference type="EMBL" id="MN741019">
    <property type="protein sequence ID" value="QHU22875.1"/>
    <property type="molecule type" value="Genomic_DNA"/>
</dbReference>
<feature type="transmembrane region" description="Helical" evidence="1">
    <location>
        <begin position="56"/>
        <end position="74"/>
    </location>
</feature>
<proteinExistence type="predicted"/>
<feature type="transmembrane region" description="Helical" evidence="1">
    <location>
        <begin position="86"/>
        <end position="104"/>
    </location>
</feature>
<accession>A0A6C0KY41</accession>
<keyword evidence="1" id="KW-0812">Transmembrane</keyword>
<evidence type="ECO:0000313" key="2">
    <source>
        <dbReference type="EMBL" id="QHU22875.1"/>
    </source>
</evidence>